<accession>A0AAN7UJ78</accession>
<name>A0AAN7UJ78_9PEZI</name>
<keyword evidence="1" id="KW-1133">Transmembrane helix</keyword>
<dbReference type="Proteomes" id="UP001305414">
    <property type="component" value="Unassembled WGS sequence"/>
</dbReference>
<keyword evidence="1" id="KW-0472">Membrane</keyword>
<comment type="caution">
    <text evidence="2">The sequence shown here is derived from an EMBL/GenBank/DDBJ whole genome shotgun (WGS) entry which is preliminary data.</text>
</comment>
<evidence type="ECO:0000256" key="1">
    <source>
        <dbReference type="SAM" id="Phobius"/>
    </source>
</evidence>
<protein>
    <submittedName>
        <fullName evidence="2">Uncharacterized protein</fullName>
    </submittedName>
</protein>
<dbReference type="EMBL" id="JAWHQM010000033">
    <property type="protein sequence ID" value="KAK5633510.1"/>
    <property type="molecule type" value="Genomic_DNA"/>
</dbReference>
<evidence type="ECO:0000313" key="2">
    <source>
        <dbReference type="EMBL" id="KAK5633510.1"/>
    </source>
</evidence>
<keyword evidence="1" id="KW-0812">Transmembrane</keyword>
<feature type="transmembrane region" description="Helical" evidence="1">
    <location>
        <begin position="27"/>
        <end position="46"/>
    </location>
</feature>
<gene>
    <name evidence="2" type="ORF">RRF57_009224</name>
</gene>
<proteinExistence type="predicted"/>
<reference evidence="2 3" key="1">
    <citation type="submission" date="2023-10" db="EMBL/GenBank/DDBJ databases">
        <title>Draft genome sequence of Xylaria bambusicola isolate GMP-LS, the root and basal stem rot pathogen of sugarcane in Indonesia.</title>
        <authorList>
            <person name="Selvaraj P."/>
            <person name="Muralishankar V."/>
            <person name="Muruganantham S."/>
            <person name="Sp S."/>
            <person name="Haryani S."/>
            <person name="Lau K.J.X."/>
            <person name="Naqvi N.I."/>
        </authorList>
    </citation>
    <scope>NUCLEOTIDE SEQUENCE [LARGE SCALE GENOMIC DNA]</scope>
    <source>
        <strain evidence="2">GMP-LS</strain>
    </source>
</reference>
<sequence length="64" mass="7188">MARMFTFDFSMLSLGTASTDFLHSSKGFLLLFQGALVLVFIGFLPLSPFLCRTRGFFEALGRRC</sequence>
<keyword evidence="3" id="KW-1185">Reference proteome</keyword>
<evidence type="ECO:0000313" key="3">
    <source>
        <dbReference type="Proteomes" id="UP001305414"/>
    </source>
</evidence>
<dbReference type="AlphaFoldDB" id="A0AAN7UJ78"/>
<organism evidence="2 3">
    <name type="scientific">Xylaria bambusicola</name>
    <dbReference type="NCBI Taxonomy" id="326684"/>
    <lineage>
        <taxon>Eukaryota</taxon>
        <taxon>Fungi</taxon>
        <taxon>Dikarya</taxon>
        <taxon>Ascomycota</taxon>
        <taxon>Pezizomycotina</taxon>
        <taxon>Sordariomycetes</taxon>
        <taxon>Xylariomycetidae</taxon>
        <taxon>Xylariales</taxon>
        <taxon>Xylariaceae</taxon>
        <taxon>Xylaria</taxon>
    </lineage>
</organism>